<accession>A0AAV4VAU0</accession>
<feature type="non-terminal residue" evidence="1">
    <location>
        <position position="1"/>
    </location>
</feature>
<dbReference type="Proteomes" id="UP001054945">
    <property type="component" value="Unassembled WGS sequence"/>
</dbReference>
<sequence length="185" mass="19791">FSDLKTSHRAIRAEIVENCKHRECRSASVGRGRSGRVGVLGATVEEGRLQQGLGVLAFPPQVGDAGRVGSGDELGGHRGGGYGDTYTAPLTFEGQGGGGELVAEVVREVHGRQGEAAVIGWVHHALHARLATQRAPATIKTCIDKSRLPGLLKGEGTFPVFQKESRRERGLRSVARKIRKLAFLH</sequence>
<comment type="caution">
    <text evidence="1">The sequence shown here is derived from an EMBL/GenBank/DDBJ whole genome shotgun (WGS) entry which is preliminary data.</text>
</comment>
<name>A0AAV4VAU0_CAEEX</name>
<evidence type="ECO:0000313" key="2">
    <source>
        <dbReference type="Proteomes" id="UP001054945"/>
    </source>
</evidence>
<dbReference type="AlphaFoldDB" id="A0AAV4VAU0"/>
<proteinExistence type="predicted"/>
<evidence type="ECO:0000313" key="1">
    <source>
        <dbReference type="EMBL" id="GIY66615.1"/>
    </source>
</evidence>
<dbReference type="EMBL" id="BPLR01014136">
    <property type="protein sequence ID" value="GIY66615.1"/>
    <property type="molecule type" value="Genomic_DNA"/>
</dbReference>
<protein>
    <submittedName>
        <fullName evidence="1">Uncharacterized protein</fullName>
    </submittedName>
</protein>
<gene>
    <name evidence="1" type="ORF">CEXT_41691</name>
</gene>
<reference evidence="1 2" key="1">
    <citation type="submission" date="2021-06" db="EMBL/GenBank/DDBJ databases">
        <title>Caerostris extrusa draft genome.</title>
        <authorList>
            <person name="Kono N."/>
            <person name="Arakawa K."/>
        </authorList>
    </citation>
    <scope>NUCLEOTIDE SEQUENCE [LARGE SCALE GENOMIC DNA]</scope>
</reference>
<organism evidence="1 2">
    <name type="scientific">Caerostris extrusa</name>
    <name type="common">Bark spider</name>
    <name type="synonym">Caerostris bankana</name>
    <dbReference type="NCBI Taxonomy" id="172846"/>
    <lineage>
        <taxon>Eukaryota</taxon>
        <taxon>Metazoa</taxon>
        <taxon>Ecdysozoa</taxon>
        <taxon>Arthropoda</taxon>
        <taxon>Chelicerata</taxon>
        <taxon>Arachnida</taxon>
        <taxon>Araneae</taxon>
        <taxon>Araneomorphae</taxon>
        <taxon>Entelegynae</taxon>
        <taxon>Araneoidea</taxon>
        <taxon>Araneidae</taxon>
        <taxon>Caerostris</taxon>
    </lineage>
</organism>
<keyword evidence="2" id="KW-1185">Reference proteome</keyword>